<dbReference type="GO" id="GO:0006516">
    <property type="term" value="P:glycoprotein catabolic process"/>
    <property type="evidence" value="ECO:0007669"/>
    <property type="project" value="TreeGrafter"/>
</dbReference>
<dbReference type="SUPFAM" id="SSF81383">
    <property type="entry name" value="F-box domain"/>
    <property type="match status" value="1"/>
</dbReference>
<dbReference type="Gene3D" id="1.20.1280.50">
    <property type="match status" value="1"/>
</dbReference>
<dbReference type="PANTHER" id="PTHR12125">
    <property type="entry name" value="F-BOX ONLY PROTEIN 6-LIKE PROTEIN"/>
    <property type="match status" value="1"/>
</dbReference>
<dbReference type="InterPro" id="IPR001810">
    <property type="entry name" value="F-box_dom"/>
</dbReference>
<dbReference type="Pfam" id="PF12937">
    <property type="entry name" value="F-box-like"/>
    <property type="match status" value="1"/>
</dbReference>
<dbReference type="FunFam" id="1.20.1280.50:FF:000002">
    <property type="entry name" value="F-box only protein 44"/>
    <property type="match status" value="1"/>
</dbReference>
<dbReference type="PROSITE" id="PS51114">
    <property type="entry name" value="FBA"/>
    <property type="match status" value="1"/>
</dbReference>
<dbReference type="InterPro" id="IPR007397">
    <property type="entry name" value="F-box-assoc_dom"/>
</dbReference>
<dbReference type="GO" id="GO:0005737">
    <property type="term" value="C:cytoplasm"/>
    <property type="evidence" value="ECO:0007669"/>
    <property type="project" value="TreeGrafter"/>
</dbReference>
<dbReference type="FunFam" id="2.60.120.260:FF:000012">
    <property type="entry name" value="F-box only protein 2"/>
    <property type="match status" value="1"/>
</dbReference>
<dbReference type="GO" id="GO:0019005">
    <property type="term" value="C:SCF ubiquitin ligase complex"/>
    <property type="evidence" value="ECO:0007669"/>
    <property type="project" value="TreeGrafter"/>
</dbReference>
<reference evidence="5" key="1">
    <citation type="submission" date="2023-07" db="EMBL/GenBank/DDBJ databases">
        <title>Chromosome-level Genome Assembly of Striped Snakehead (Channa striata).</title>
        <authorList>
            <person name="Liu H."/>
        </authorList>
    </citation>
    <scope>NUCLEOTIDE SEQUENCE</scope>
    <source>
        <strain evidence="5">Gz</strain>
        <tissue evidence="5">Muscle</tissue>
    </source>
</reference>
<dbReference type="SMART" id="SM01198">
    <property type="entry name" value="FBA"/>
    <property type="match status" value="1"/>
</dbReference>
<dbReference type="InterPro" id="IPR036047">
    <property type="entry name" value="F-box-like_dom_sf"/>
</dbReference>
<dbReference type="SMART" id="SM00256">
    <property type="entry name" value="FBOX"/>
    <property type="match status" value="1"/>
</dbReference>
<organism evidence="5 6">
    <name type="scientific">Channa striata</name>
    <name type="common">Snakehead murrel</name>
    <name type="synonym">Ophicephalus striatus</name>
    <dbReference type="NCBI Taxonomy" id="64152"/>
    <lineage>
        <taxon>Eukaryota</taxon>
        <taxon>Metazoa</taxon>
        <taxon>Chordata</taxon>
        <taxon>Craniata</taxon>
        <taxon>Vertebrata</taxon>
        <taxon>Euteleostomi</taxon>
        <taxon>Actinopterygii</taxon>
        <taxon>Neopterygii</taxon>
        <taxon>Teleostei</taxon>
        <taxon>Neoteleostei</taxon>
        <taxon>Acanthomorphata</taxon>
        <taxon>Anabantaria</taxon>
        <taxon>Anabantiformes</taxon>
        <taxon>Channoidei</taxon>
        <taxon>Channidae</taxon>
        <taxon>Channa</taxon>
    </lineage>
</organism>
<keyword evidence="6" id="KW-1185">Reference proteome</keyword>
<gene>
    <name evidence="5" type="ORF">Q5P01_007995</name>
</gene>
<dbReference type="PROSITE" id="PS50181">
    <property type="entry name" value="FBOX"/>
    <property type="match status" value="1"/>
</dbReference>
<comment type="caution">
    <text evidence="5">The sequence shown here is derived from an EMBL/GenBank/DDBJ whole genome shotgun (WGS) entry which is preliminary data.</text>
</comment>
<dbReference type="SUPFAM" id="SSF49785">
    <property type="entry name" value="Galactose-binding domain-like"/>
    <property type="match status" value="1"/>
</dbReference>
<sequence>MKRKAKAMGASHSSSSKRTMPAVPPGLTSLSVPLEIWEELFLNLPPDQVVRVCRLVCREWKGVADSEALWRERCRREGYHLREASRTPTDWRRFYFLCMKRRNLIQNPRAEQGFQGWQILANGGDQWKIEELMKQHPDDSVQKNFVTSYGLCKKSQLIDLEKEGYNQSFMDRFQPDIKISDWYAPRWDCGSEYEICVQLLNQAKKPVKTFAPETVYFEQWNDQEWKQMTHVFQNYGKGVRYVQFTHGGKDTQFWAGWYGIRLTESSVEICP</sequence>
<keyword evidence="1" id="KW-0833">Ubl conjugation pathway</keyword>
<evidence type="ECO:0000259" key="4">
    <source>
        <dbReference type="PROSITE" id="PS51114"/>
    </source>
</evidence>
<evidence type="ECO:0000313" key="5">
    <source>
        <dbReference type="EMBL" id="KAK2851719.1"/>
    </source>
</evidence>
<feature type="domain" description="F-box" evidence="3">
    <location>
        <begin position="26"/>
        <end position="73"/>
    </location>
</feature>
<dbReference type="AlphaFoldDB" id="A0AA88N9C3"/>
<protein>
    <submittedName>
        <fullName evidence="5">Uncharacterized protein</fullName>
    </submittedName>
</protein>
<proteinExistence type="predicted"/>
<dbReference type="Proteomes" id="UP001187415">
    <property type="component" value="Unassembled WGS sequence"/>
</dbReference>
<dbReference type="PANTHER" id="PTHR12125:SF12">
    <property type="entry name" value="F-BOX ONLY PROTEIN 6"/>
    <property type="match status" value="1"/>
</dbReference>
<dbReference type="GO" id="GO:0031146">
    <property type="term" value="P:SCF-dependent proteasomal ubiquitin-dependent protein catabolic process"/>
    <property type="evidence" value="ECO:0007669"/>
    <property type="project" value="TreeGrafter"/>
</dbReference>
<feature type="domain" description="FBA" evidence="4">
    <location>
        <begin position="94"/>
        <end position="271"/>
    </location>
</feature>
<name>A0AA88N9C3_CHASR</name>
<feature type="region of interest" description="Disordered" evidence="2">
    <location>
        <begin position="1"/>
        <end position="22"/>
    </location>
</feature>
<dbReference type="Gene3D" id="2.60.120.260">
    <property type="entry name" value="Galactose-binding domain-like"/>
    <property type="match status" value="1"/>
</dbReference>
<dbReference type="EMBL" id="JAUPFM010000005">
    <property type="protein sequence ID" value="KAK2851719.1"/>
    <property type="molecule type" value="Genomic_DNA"/>
</dbReference>
<dbReference type="GO" id="GO:0036503">
    <property type="term" value="P:ERAD pathway"/>
    <property type="evidence" value="ECO:0007669"/>
    <property type="project" value="TreeGrafter"/>
</dbReference>
<evidence type="ECO:0000256" key="2">
    <source>
        <dbReference type="SAM" id="MobiDB-lite"/>
    </source>
</evidence>
<accession>A0AA88N9C3</accession>
<evidence type="ECO:0000256" key="1">
    <source>
        <dbReference type="ARBA" id="ARBA00022786"/>
    </source>
</evidence>
<evidence type="ECO:0000313" key="6">
    <source>
        <dbReference type="Proteomes" id="UP001187415"/>
    </source>
</evidence>
<evidence type="ECO:0000259" key="3">
    <source>
        <dbReference type="PROSITE" id="PS50181"/>
    </source>
</evidence>
<dbReference type="Pfam" id="PF04300">
    <property type="entry name" value="FBA"/>
    <property type="match status" value="1"/>
</dbReference>
<dbReference type="InterPro" id="IPR008979">
    <property type="entry name" value="Galactose-bd-like_sf"/>
</dbReference>
<dbReference type="GO" id="GO:0061630">
    <property type="term" value="F:ubiquitin protein ligase activity"/>
    <property type="evidence" value="ECO:0007669"/>
    <property type="project" value="TreeGrafter"/>
</dbReference>
<dbReference type="InterPro" id="IPR039752">
    <property type="entry name" value="F-box_only"/>
</dbReference>